<reference evidence="11" key="2">
    <citation type="journal article" date="2021" name="Microbiol. Resour. Announc.">
        <title>Complete Genome Sequences of Three Human Oral Treponema parvum Isolates.</title>
        <authorList>
            <person name="Zeng H."/>
            <person name="Watt R.M."/>
        </authorList>
    </citation>
    <scope>NUCLEOTIDE SEQUENCE</scope>
    <source>
        <strain evidence="11">ATCC 700773</strain>
    </source>
</reference>
<feature type="domain" description="Nicotinate phosphoribosyltransferase N-terminal" evidence="10">
    <location>
        <begin position="9"/>
        <end position="129"/>
    </location>
</feature>
<name>A0A975F035_9SPIR</name>
<evidence type="ECO:0000256" key="4">
    <source>
        <dbReference type="ARBA" id="ARBA00022553"/>
    </source>
</evidence>
<reference evidence="11" key="1">
    <citation type="submission" date="2020-05" db="EMBL/GenBank/DDBJ databases">
        <authorList>
            <person name="Zeng H."/>
            <person name="Chan Y.K."/>
            <person name="Watt R.M."/>
        </authorList>
    </citation>
    <scope>NUCLEOTIDE SEQUENCE</scope>
    <source>
        <strain evidence="11">ATCC 700773</strain>
    </source>
</reference>
<keyword evidence="5 7" id="KW-0436">Ligase</keyword>
<protein>
    <recommendedName>
        <fullName evidence="3 7">Nicotinate phosphoribosyltransferase</fullName>
        <shortName evidence="7">NAPRTase</shortName>
        <ecNumber evidence="3 7">6.3.4.21</ecNumber>
    </recommendedName>
</protein>
<dbReference type="Proteomes" id="UP000671995">
    <property type="component" value="Chromosome"/>
</dbReference>
<accession>A0A975F035</accession>
<dbReference type="SUPFAM" id="SSF54675">
    <property type="entry name" value="Nicotinate/Quinolinate PRTase N-terminal domain-like"/>
    <property type="match status" value="1"/>
</dbReference>
<dbReference type="NCBIfam" id="TIGR01514">
    <property type="entry name" value="NAPRTase"/>
    <property type="match status" value="1"/>
</dbReference>
<dbReference type="EMBL" id="CP054257">
    <property type="protein sequence ID" value="QTQ11604.1"/>
    <property type="molecule type" value="Genomic_DNA"/>
</dbReference>
<evidence type="ECO:0000256" key="1">
    <source>
        <dbReference type="ARBA" id="ARBA00004952"/>
    </source>
</evidence>
<dbReference type="InterPro" id="IPR040727">
    <property type="entry name" value="NAPRTase_N"/>
</dbReference>
<comment type="PTM">
    <text evidence="7 8">Transiently phosphorylated on a His residue during the reaction cycle. Phosphorylation strongly increases the affinity for substrates and increases the rate of nicotinate D-ribonucleotide production. Dephosphorylation regenerates the low-affinity form of the enzyme, leading to product release.</text>
</comment>
<comment type="similarity">
    <text evidence="2 7 8">Belongs to the NAPRTase family.</text>
</comment>
<dbReference type="NCBIfam" id="NF003704">
    <property type="entry name" value="PRK05321.1"/>
    <property type="match status" value="1"/>
</dbReference>
<organism evidence="11 12">
    <name type="scientific">Treponema parvum</name>
    <dbReference type="NCBI Taxonomy" id="138851"/>
    <lineage>
        <taxon>Bacteria</taxon>
        <taxon>Pseudomonadati</taxon>
        <taxon>Spirochaetota</taxon>
        <taxon>Spirochaetia</taxon>
        <taxon>Spirochaetales</taxon>
        <taxon>Treponemataceae</taxon>
        <taxon>Treponema</taxon>
    </lineage>
</organism>
<dbReference type="PANTHER" id="PTHR11098:SF1">
    <property type="entry name" value="NICOTINATE PHOSPHORIBOSYLTRANSFERASE"/>
    <property type="match status" value="1"/>
</dbReference>
<dbReference type="Pfam" id="PF04095">
    <property type="entry name" value="NAPRTase"/>
    <property type="match status" value="1"/>
</dbReference>
<evidence type="ECO:0000256" key="7">
    <source>
        <dbReference type="HAMAP-Rule" id="MF_00570"/>
    </source>
</evidence>
<sequence length="405" mass="46892">MEQIITSLLDTDLYKFSMGQFAMRRYGDANVEWKFVCRTKDVHFTAPMIREIKRQLELYCKLNFTVEEINYLSSIKWLDKGYISFLSVWHPMMEHFIISDDADCGLNIRTVGPWFLTIYYETPVLSIVNEVYYSFKYKNEYDKIAQSAIERTKQKIADLGSKKYVIGSFSEFGTRRRLNSHIQLEVIRMFKQADLERRLGSSQFNGTSNVMIAMRENIRPIGTMAHEVFMVTGQGYPERNPAYSNKFVMDEWHDLYGIQLGIALTDCITTDCFLLDFDIKNAMLFAGVRNDSGDPFEWARKMIAHYKKLGIDPKTKTLLFSDNLDFDMADKIYREFGDQARVSFGIGTFLVNDTYVPSLNIVMKTVQANGIPVVKISDSPGKGIGEDKAYEDYLQRAIDWRISNR</sequence>
<evidence type="ECO:0000313" key="12">
    <source>
        <dbReference type="Proteomes" id="UP000671995"/>
    </source>
</evidence>
<keyword evidence="6 7" id="KW-0662">Pyridine nucleotide biosynthesis</keyword>
<evidence type="ECO:0000256" key="2">
    <source>
        <dbReference type="ARBA" id="ARBA00010897"/>
    </source>
</evidence>
<evidence type="ECO:0000313" key="11">
    <source>
        <dbReference type="EMBL" id="QTQ11604.1"/>
    </source>
</evidence>
<gene>
    <name evidence="7 11" type="primary">pncB</name>
    <name evidence="11" type="ORF">HRI96_04915</name>
</gene>
<dbReference type="HAMAP" id="MF_00570">
    <property type="entry name" value="NAPRTase"/>
    <property type="match status" value="1"/>
</dbReference>
<dbReference type="Gene3D" id="3.20.140.10">
    <property type="entry name" value="nicotinate phosphoribosyltransferase"/>
    <property type="match status" value="1"/>
</dbReference>
<dbReference type="Pfam" id="PF17767">
    <property type="entry name" value="NAPRTase_N"/>
    <property type="match status" value="1"/>
</dbReference>
<evidence type="ECO:0000256" key="3">
    <source>
        <dbReference type="ARBA" id="ARBA00013236"/>
    </source>
</evidence>
<comment type="catalytic activity">
    <reaction evidence="7 8">
        <text>5-phospho-alpha-D-ribose 1-diphosphate + nicotinate + ATP + H2O = nicotinate beta-D-ribonucleotide + ADP + phosphate + diphosphate</text>
        <dbReference type="Rhea" id="RHEA:36163"/>
        <dbReference type="ChEBI" id="CHEBI:15377"/>
        <dbReference type="ChEBI" id="CHEBI:30616"/>
        <dbReference type="ChEBI" id="CHEBI:32544"/>
        <dbReference type="ChEBI" id="CHEBI:33019"/>
        <dbReference type="ChEBI" id="CHEBI:43474"/>
        <dbReference type="ChEBI" id="CHEBI:57502"/>
        <dbReference type="ChEBI" id="CHEBI:58017"/>
        <dbReference type="ChEBI" id="CHEBI:456216"/>
        <dbReference type="EC" id="6.3.4.21"/>
    </reaction>
</comment>
<evidence type="ECO:0000259" key="9">
    <source>
        <dbReference type="Pfam" id="PF04095"/>
    </source>
</evidence>
<keyword evidence="4 7" id="KW-0597">Phosphoprotein</keyword>
<evidence type="ECO:0000256" key="6">
    <source>
        <dbReference type="ARBA" id="ARBA00022642"/>
    </source>
</evidence>
<dbReference type="PIRSF" id="PIRSF000484">
    <property type="entry name" value="NAPRT"/>
    <property type="match status" value="1"/>
</dbReference>
<dbReference type="GO" id="GO:0004516">
    <property type="term" value="F:nicotinate phosphoribosyltransferase activity"/>
    <property type="evidence" value="ECO:0007669"/>
    <property type="project" value="UniProtKB-UniRule"/>
</dbReference>
<dbReference type="InterPro" id="IPR006406">
    <property type="entry name" value="Nic_PRibTrfase"/>
</dbReference>
<dbReference type="InterPro" id="IPR007229">
    <property type="entry name" value="Nic_PRibTrfase-Fam"/>
</dbReference>
<keyword evidence="11" id="KW-0328">Glycosyltransferase</keyword>
<evidence type="ECO:0000259" key="10">
    <source>
        <dbReference type="Pfam" id="PF17767"/>
    </source>
</evidence>
<comment type="pathway">
    <text evidence="1 7 8">Cofactor biosynthesis; NAD(+) biosynthesis; nicotinate D-ribonucleotide from nicotinate: step 1/1.</text>
</comment>
<dbReference type="PANTHER" id="PTHR11098">
    <property type="entry name" value="NICOTINATE PHOSPHORIBOSYLTRANSFERASE"/>
    <property type="match status" value="1"/>
</dbReference>
<dbReference type="InterPro" id="IPR041525">
    <property type="entry name" value="N/Namide_PRibTrfase"/>
</dbReference>
<proteinExistence type="inferred from homology"/>
<comment type="function">
    <text evidence="7 8">Catalyzes the synthesis of beta-nicotinate D-ribonucleotide from nicotinate and 5-phospho-D-ribose 1-phosphate at the expense of ATP.</text>
</comment>
<dbReference type="AlphaFoldDB" id="A0A975F035"/>
<keyword evidence="11" id="KW-0808">Transferase</keyword>
<dbReference type="SUPFAM" id="SSF51690">
    <property type="entry name" value="Nicotinate/Quinolinate PRTase C-terminal domain-like"/>
    <property type="match status" value="1"/>
</dbReference>
<dbReference type="GO" id="GO:0005829">
    <property type="term" value="C:cytosol"/>
    <property type="evidence" value="ECO:0007669"/>
    <property type="project" value="TreeGrafter"/>
</dbReference>
<dbReference type="EC" id="6.3.4.21" evidence="3 7"/>
<evidence type="ECO:0000256" key="5">
    <source>
        <dbReference type="ARBA" id="ARBA00022598"/>
    </source>
</evidence>
<dbReference type="GO" id="GO:0034355">
    <property type="term" value="P:NAD+ biosynthetic process via the salvage pathway"/>
    <property type="evidence" value="ECO:0007669"/>
    <property type="project" value="TreeGrafter"/>
</dbReference>
<feature type="modified residue" description="Phosphohistidine; by autocatalysis" evidence="7">
    <location>
        <position position="226"/>
    </location>
</feature>
<evidence type="ECO:0000256" key="8">
    <source>
        <dbReference type="RuleBase" id="RU003838"/>
    </source>
</evidence>
<dbReference type="RefSeq" id="WP_210118399.1">
    <property type="nucleotide sequence ID" value="NZ_CP054257.1"/>
</dbReference>
<dbReference type="GO" id="GO:0016757">
    <property type="term" value="F:glycosyltransferase activity"/>
    <property type="evidence" value="ECO:0007669"/>
    <property type="project" value="UniProtKB-KW"/>
</dbReference>
<feature type="domain" description="Nicotinate/nicotinamide phosphoribosyltransferase" evidence="9">
    <location>
        <begin position="169"/>
        <end position="397"/>
    </location>
</feature>
<dbReference type="InterPro" id="IPR036068">
    <property type="entry name" value="Nicotinate_pribotase-like_C"/>
</dbReference>